<keyword evidence="2" id="KW-1185">Reference proteome</keyword>
<name>A0A252F1Y5_9FIRM</name>
<organism evidence="1 2">
    <name type="scientific">Butyricicoccus porcorum</name>
    <dbReference type="NCBI Taxonomy" id="1945634"/>
    <lineage>
        <taxon>Bacteria</taxon>
        <taxon>Bacillati</taxon>
        <taxon>Bacillota</taxon>
        <taxon>Clostridia</taxon>
        <taxon>Eubacteriales</taxon>
        <taxon>Butyricicoccaceae</taxon>
        <taxon>Butyricicoccus</taxon>
    </lineage>
</organism>
<gene>
    <name evidence="1" type="ORF">CBW42_11305</name>
</gene>
<protein>
    <submittedName>
        <fullName evidence="1">Uncharacterized protein</fullName>
    </submittedName>
</protein>
<proteinExistence type="predicted"/>
<dbReference type="AlphaFoldDB" id="A0A252F1Y5"/>
<accession>A0A252F1Y5</accession>
<dbReference type="EMBL" id="NHOC01000010">
    <property type="protein sequence ID" value="OUM19742.1"/>
    <property type="molecule type" value="Genomic_DNA"/>
</dbReference>
<comment type="caution">
    <text evidence="1">The sequence shown here is derived from an EMBL/GenBank/DDBJ whole genome shotgun (WGS) entry which is preliminary data.</text>
</comment>
<reference evidence="1 2" key="1">
    <citation type="submission" date="2017-05" db="EMBL/GenBank/DDBJ databases">
        <title>Butyricicoccus porcorum sp. nov. a butyrate-producing bacterium from the swine intestinal tract.</title>
        <authorList>
            <person name="Trachsel J."/>
            <person name="Humphrey S."/>
            <person name="Allen H.K."/>
        </authorList>
    </citation>
    <scope>NUCLEOTIDE SEQUENCE [LARGE SCALE GENOMIC DNA]</scope>
    <source>
        <strain evidence="1">BB10</strain>
    </source>
</reference>
<sequence>MQILCFFVLSFFHHFFNFAYLSLQEPDLSIHFFLCFLCILHMTPYYSEKKSLRAHVRRSASHNFAQKKTETCLSVPVHSDSIFVGMVVDFT</sequence>
<dbReference type="Proteomes" id="UP000194903">
    <property type="component" value="Unassembled WGS sequence"/>
</dbReference>
<evidence type="ECO:0000313" key="2">
    <source>
        <dbReference type="Proteomes" id="UP000194903"/>
    </source>
</evidence>
<evidence type="ECO:0000313" key="1">
    <source>
        <dbReference type="EMBL" id="OUM19742.1"/>
    </source>
</evidence>